<reference evidence="1 2" key="1">
    <citation type="journal article" date="2020" name="Mol. Biol. Evol.">
        <title>Distinct Expression and Methylation Patterns for Genes with Different Fates following a Single Whole-Genome Duplication in Flowering Plants.</title>
        <authorList>
            <person name="Shi T."/>
            <person name="Rahmani R.S."/>
            <person name="Gugger P.F."/>
            <person name="Wang M."/>
            <person name="Li H."/>
            <person name="Zhang Y."/>
            <person name="Li Z."/>
            <person name="Wang Q."/>
            <person name="Van de Peer Y."/>
            <person name="Marchal K."/>
            <person name="Chen J."/>
        </authorList>
    </citation>
    <scope>NUCLEOTIDE SEQUENCE [LARGE SCALE GENOMIC DNA]</scope>
    <source>
        <tissue evidence="1">Leaf</tissue>
    </source>
</reference>
<evidence type="ECO:0000313" key="1">
    <source>
        <dbReference type="EMBL" id="DAD34946.1"/>
    </source>
</evidence>
<dbReference type="Proteomes" id="UP000607653">
    <property type="component" value="Unassembled WGS sequence"/>
</dbReference>
<organism evidence="1 2">
    <name type="scientific">Nelumbo nucifera</name>
    <name type="common">Sacred lotus</name>
    <dbReference type="NCBI Taxonomy" id="4432"/>
    <lineage>
        <taxon>Eukaryota</taxon>
        <taxon>Viridiplantae</taxon>
        <taxon>Streptophyta</taxon>
        <taxon>Embryophyta</taxon>
        <taxon>Tracheophyta</taxon>
        <taxon>Spermatophyta</taxon>
        <taxon>Magnoliopsida</taxon>
        <taxon>Proteales</taxon>
        <taxon>Nelumbonaceae</taxon>
        <taxon>Nelumbo</taxon>
    </lineage>
</organism>
<dbReference type="AlphaFoldDB" id="A0A822YW24"/>
<protein>
    <submittedName>
        <fullName evidence="1">Uncharacterized protein</fullName>
    </submittedName>
</protein>
<dbReference type="EMBL" id="DUZY01000004">
    <property type="protein sequence ID" value="DAD34946.1"/>
    <property type="molecule type" value="Genomic_DNA"/>
</dbReference>
<keyword evidence="2" id="KW-1185">Reference proteome</keyword>
<evidence type="ECO:0000313" key="2">
    <source>
        <dbReference type="Proteomes" id="UP000607653"/>
    </source>
</evidence>
<proteinExistence type="predicted"/>
<name>A0A822YW24_NELNU</name>
<comment type="caution">
    <text evidence="1">The sequence shown here is derived from an EMBL/GenBank/DDBJ whole genome shotgun (WGS) entry which is preliminary data.</text>
</comment>
<sequence length="28" mass="3090">MGCTVTEMLMHKSAWKCGSNTEISALLF</sequence>
<gene>
    <name evidence="1" type="ORF">HUJ06_005586</name>
</gene>
<accession>A0A822YW24</accession>